<protein>
    <submittedName>
        <fullName evidence="1">UPF0613 protein PB24D3.06c</fullName>
    </submittedName>
</protein>
<keyword evidence="2" id="KW-1185">Reference proteome</keyword>
<dbReference type="InterPro" id="IPR029058">
    <property type="entry name" value="AB_hydrolase_fold"/>
</dbReference>
<accession>A0A420I0H3</accession>
<reference evidence="1 2" key="1">
    <citation type="journal article" date="2018" name="BMC Genomics">
        <title>Comparative genome analyses reveal sequence features reflecting distinct modes of host-adaptation between dicot and monocot powdery mildew.</title>
        <authorList>
            <person name="Wu Y."/>
            <person name="Ma X."/>
            <person name="Pan Z."/>
            <person name="Kale S.D."/>
            <person name="Song Y."/>
            <person name="King H."/>
            <person name="Zhang Q."/>
            <person name="Presley C."/>
            <person name="Deng X."/>
            <person name="Wei C.I."/>
            <person name="Xiao S."/>
        </authorList>
    </citation>
    <scope>NUCLEOTIDE SEQUENCE [LARGE SCALE GENOMIC DNA]</scope>
    <source>
        <strain evidence="1">UMSG3</strain>
    </source>
</reference>
<dbReference type="Gene3D" id="3.40.50.1820">
    <property type="entry name" value="alpha/beta hydrolase"/>
    <property type="match status" value="1"/>
</dbReference>
<comment type="caution">
    <text evidence="1">The sequence shown here is derived from an EMBL/GenBank/DDBJ whole genome shotgun (WGS) entry which is preliminary data.</text>
</comment>
<dbReference type="AlphaFoldDB" id="A0A420I0H3"/>
<dbReference type="Pfam" id="PF08538">
    <property type="entry name" value="DUF1749"/>
    <property type="match status" value="1"/>
</dbReference>
<name>A0A420I0H3_9PEZI</name>
<dbReference type="SUPFAM" id="SSF53474">
    <property type="entry name" value="alpha/beta-Hydrolases"/>
    <property type="match status" value="1"/>
</dbReference>
<dbReference type="PANTHER" id="PTHR31591:SF7">
    <property type="entry name" value="DUF1749-DOMAIN-CONTAINING PROTEIN"/>
    <property type="match status" value="1"/>
</dbReference>
<proteinExistence type="predicted"/>
<organism evidence="1 2">
    <name type="scientific">Golovinomyces cichoracearum</name>
    <dbReference type="NCBI Taxonomy" id="62708"/>
    <lineage>
        <taxon>Eukaryota</taxon>
        <taxon>Fungi</taxon>
        <taxon>Dikarya</taxon>
        <taxon>Ascomycota</taxon>
        <taxon>Pezizomycotina</taxon>
        <taxon>Leotiomycetes</taxon>
        <taxon>Erysiphales</taxon>
        <taxon>Erysiphaceae</taxon>
        <taxon>Golovinomyces</taxon>
    </lineage>
</organism>
<evidence type="ECO:0000313" key="2">
    <source>
        <dbReference type="Proteomes" id="UP000283383"/>
    </source>
</evidence>
<dbReference type="PANTHER" id="PTHR31591">
    <property type="entry name" value="UPF0613 PROTEIN PB24D3.06C"/>
    <property type="match status" value="1"/>
</dbReference>
<evidence type="ECO:0000313" key="1">
    <source>
        <dbReference type="EMBL" id="RKF63157.1"/>
    </source>
</evidence>
<dbReference type="Proteomes" id="UP000283383">
    <property type="component" value="Unassembled WGS sequence"/>
</dbReference>
<sequence>MSVPRNGILHKYTLKLSAFEHLPDASSSPQNLVIFIGGLFDGLTTVPYTSTLANSLGQIWSLAEIILSSSYNGWGVSSLQNDVNEISKCVEYFRKNKSGLIVLMGHSTGCQDIMEYLTGFGHQTRSPIDGCIIQAPVSDREYLVMSLDPQIFEQSCLEAQAMVDSDKDQEIKPYRKEIYDIFPCPISAQRWLSLASPNKNGDEDYFSSDLTTEQLMNSFGKLPTKTPICILISGADKYMPPSIEKNTLLTRWINIITKSGGKYDPAHSGVIKDATHNLSDNNKDVIGDLVNKVTGFLVTLNPSTK</sequence>
<gene>
    <name evidence="1" type="ORF">GcM3_141003</name>
</gene>
<dbReference type="EMBL" id="MCBQ01014157">
    <property type="protein sequence ID" value="RKF63157.1"/>
    <property type="molecule type" value="Genomic_DNA"/>
</dbReference>
<dbReference type="InterPro" id="IPR013744">
    <property type="entry name" value="SidJ"/>
</dbReference>